<keyword evidence="5" id="KW-1185">Reference proteome</keyword>
<reference evidence="4 5" key="1">
    <citation type="journal article" date="2015" name="Genome Biol. Evol.">
        <title>Comparative Genomics of a Bacterivorous Green Alga Reveals Evolutionary Causalities and Consequences of Phago-Mixotrophic Mode of Nutrition.</title>
        <authorList>
            <person name="Burns J.A."/>
            <person name="Paasch A."/>
            <person name="Narechania A."/>
            <person name="Kim E."/>
        </authorList>
    </citation>
    <scope>NUCLEOTIDE SEQUENCE [LARGE SCALE GENOMIC DNA]</scope>
    <source>
        <strain evidence="4 5">PLY_AMNH</strain>
    </source>
</reference>
<dbReference type="EMBL" id="LGRX02031239">
    <property type="protein sequence ID" value="KAK3244899.1"/>
    <property type="molecule type" value="Genomic_DNA"/>
</dbReference>
<dbReference type="PANTHER" id="PTHR32100">
    <property type="entry name" value="OMEGA-6 FATTY ACID DESATURASE, CHLOROPLASTIC"/>
    <property type="match status" value="1"/>
</dbReference>
<gene>
    <name evidence="4" type="ORF">CYMTET_45509</name>
</gene>
<evidence type="ECO:0000256" key="2">
    <source>
        <dbReference type="SAM" id="Phobius"/>
    </source>
</evidence>
<evidence type="ECO:0000313" key="5">
    <source>
        <dbReference type="Proteomes" id="UP001190700"/>
    </source>
</evidence>
<dbReference type="InterPro" id="IPR005804">
    <property type="entry name" value="FA_desaturase_dom"/>
</dbReference>
<dbReference type="AlphaFoldDB" id="A0AAE0EYJ3"/>
<organism evidence="4 5">
    <name type="scientific">Cymbomonas tetramitiformis</name>
    <dbReference type="NCBI Taxonomy" id="36881"/>
    <lineage>
        <taxon>Eukaryota</taxon>
        <taxon>Viridiplantae</taxon>
        <taxon>Chlorophyta</taxon>
        <taxon>Pyramimonadophyceae</taxon>
        <taxon>Pyramimonadales</taxon>
        <taxon>Pyramimonadaceae</taxon>
        <taxon>Cymbomonas</taxon>
    </lineage>
</organism>
<feature type="transmembrane region" description="Helical" evidence="2">
    <location>
        <begin position="278"/>
        <end position="296"/>
    </location>
</feature>
<dbReference type="Proteomes" id="UP001190700">
    <property type="component" value="Unassembled WGS sequence"/>
</dbReference>
<keyword evidence="2" id="KW-1133">Transmembrane helix</keyword>
<dbReference type="CDD" id="cd03507">
    <property type="entry name" value="Delta12-FADS-like"/>
    <property type="match status" value="1"/>
</dbReference>
<dbReference type="Pfam" id="PF00487">
    <property type="entry name" value="FA_desaturase"/>
    <property type="match status" value="1"/>
</dbReference>
<evidence type="ECO:0000256" key="1">
    <source>
        <dbReference type="SAM" id="MobiDB-lite"/>
    </source>
</evidence>
<protein>
    <submittedName>
        <fullName evidence="4">Delta(12)-fatty-acid desaturase</fullName>
    </submittedName>
</protein>
<dbReference type="InterPro" id="IPR012171">
    <property type="entry name" value="Fatty_acid_desaturase"/>
</dbReference>
<feature type="transmembrane region" description="Helical" evidence="2">
    <location>
        <begin position="81"/>
        <end position="101"/>
    </location>
</feature>
<accession>A0AAE0EYJ3</accession>
<proteinExistence type="predicted"/>
<name>A0AAE0EYJ3_9CHLO</name>
<feature type="region of interest" description="Disordered" evidence="1">
    <location>
        <begin position="14"/>
        <end position="39"/>
    </location>
</feature>
<feature type="transmembrane region" description="Helical" evidence="2">
    <location>
        <begin position="113"/>
        <end position="131"/>
    </location>
</feature>
<evidence type="ECO:0000259" key="3">
    <source>
        <dbReference type="Pfam" id="PF00487"/>
    </source>
</evidence>
<comment type="caution">
    <text evidence="4">The sequence shown here is derived from an EMBL/GenBank/DDBJ whole genome shotgun (WGS) entry which is preliminary data.</text>
</comment>
<dbReference type="GO" id="GO:0006629">
    <property type="term" value="P:lipid metabolic process"/>
    <property type="evidence" value="ECO:0007669"/>
    <property type="project" value="InterPro"/>
</dbReference>
<dbReference type="GO" id="GO:0016491">
    <property type="term" value="F:oxidoreductase activity"/>
    <property type="evidence" value="ECO:0007669"/>
    <property type="project" value="InterPro"/>
</dbReference>
<feature type="transmembrane region" description="Helical" evidence="2">
    <location>
        <begin position="302"/>
        <end position="325"/>
    </location>
</feature>
<sequence length="432" mass="47404">MTASTVATATLDSVSYTQSPHRRKSSIAEASGGGQSDRAFPEDVMFSGLKGKALKLNSWPSKAEVMRCIPRRCFVKETSRSLGHAAVCVAMTLACGVAAYALLPVQLAATPLWILYGALTGTVATGCWVIAHECGHNAFSDNKVIQDLVGYVLHTALLVPYYSWQRSHAVHHSRTNHLTEGETHVPHVRSGPKALGEQSPHAVLEGAWNEGLLSIRTLFGESLYGAIRLVAHLFFGWPAYLLTGATGGPVRGVTNHFLPFLGNKGEYKLFPESWTARVYLSDLGIIVMLGALIFAADRVGVATVACVYGLPLAFTNVWLVLYTWLQHSDTDIPHFDGDDWDFMKGAFCTVDRPYGPVLDFLHHRIGSTHVAHHICSAIPHYHALEATNAIKASFPDHYLFDPTPIHKAMWRVGTKCVSVRPYGNEGMWVFRQ</sequence>
<keyword evidence="2" id="KW-0472">Membrane</keyword>
<feature type="domain" description="Fatty acid desaturase" evidence="3">
    <location>
        <begin position="112"/>
        <end position="399"/>
    </location>
</feature>
<keyword evidence="2" id="KW-0812">Transmembrane</keyword>
<evidence type="ECO:0000313" key="4">
    <source>
        <dbReference type="EMBL" id="KAK3244899.1"/>
    </source>
</evidence>